<evidence type="ECO:0000313" key="2">
    <source>
        <dbReference type="EMBL" id="GAA0629842.1"/>
    </source>
</evidence>
<dbReference type="InterPro" id="IPR013361">
    <property type="entry name" value="Pilus_CpaD"/>
</dbReference>
<dbReference type="RefSeq" id="WP_343794734.1">
    <property type="nucleotide sequence ID" value="NZ_BAAAGA010000008.1"/>
</dbReference>
<keyword evidence="3" id="KW-1185">Reference proteome</keyword>
<dbReference type="Pfam" id="PF09476">
    <property type="entry name" value="Pilus_CpaD"/>
    <property type="match status" value="1"/>
</dbReference>
<evidence type="ECO:0008006" key="4">
    <source>
        <dbReference type="Google" id="ProtNLM"/>
    </source>
</evidence>
<name>A0ABP3SDT6_9CAUL</name>
<sequence length="217" mass="22991">MRALILLVPALLAVAACGTPGHPPPVTPLARYSLQVEPGLDRIALAVHDTGMSSTQSAALRDLVDRYARAGEGPLKVEAPAEGDPKAIELAWAIRAQLTAHGIPAEQIQMASYTAPDPRAPILAGFETVRAAITDCSREPRSMRARYSNQSSLGFGCAVTSNMAAQIDNPRDIQHARGMTPVDSGRSAVVFANYRAGEATSTPQEELVRGQIARAVE</sequence>
<evidence type="ECO:0000313" key="3">
    <source>
        <dbReference type="Proteomes" id="UP001501352"/>
    </source>
</evidence>
<comment type="caution">
    <text evidence="2">The sequence shown here is derived from an EMBL/GenBank/DDBJ whole genome shotgun (WGS) entry which is preliminary data.</text>
</comment>
<accession>A0ABP3SDT6</accession>
<organism evidence="2 3">
    <name type="scientific">Brevundimonas kwangchunensis</name>
    <dbReference type="NCBI Taxonomy" id="322163"/>
    <lineage>
        <taxon>Bacteria</taxon>
        <taxon>Pseudomonadati</taxon>
        <taxon>Pseudomonadota</taxon>
        <taxon>Alphaproteobacteria</taxon>
        <taxon>Caulobacterales</taxon>
        <taxon>Caulobacteraceae</taxon>
        <taxon>Brevundimonas</taxon>
    </lineage>
</organism>
<dbReference type="InterPro" id="IPR019027">
    <property type="entry name" value="Pilus_biogenesis_CpaD-related"/>
</dbReference>
<evidence type="ECO:0000256" key="1">
    <source>
        <dbReference type="SAM" id="SignalP"/>
    </source>
</evidence>
<feature type="signal peptide" evidence="1">
    <location>
        <begin position="1"/>
        <end position="18"/>
    </location>
</feature>
<gene>
    <name evidence="2" type="ORF">GCM10009422_29210</name>
</gene>
<reference evidence="3" key="1">
    <citation type="journal article" date="2019" name="Int. J. Syst. Evol. Microbiol.">
        <title>The Global Catalogue of Microorganisms (GCM) 10K type strain sequencing project: providing services to taxonomists for standard genome sequencing and annotation.</title>
        <authorList>
            <consortium name="The Broad Institute Genomics Platform"/>
            <consortium name="The Broad Institute Genome Sequencing Center for Infectious Disease"/>
            <person name="Wu L."/>
            <person name="Ma J."/>
        </authorList>
    </citation>
    <scope>NUCLEOTIDE SEQUENCE [LARGE SCALE GENOMIC DNA]</scope>
    <source>
        <strain evidence="3">JCM 12928</strain>
    </source>
</reference>
<dbReference type="NCBIfam" id="TIGR02522">
    <property type="entry name" value="pilus_cpaD"/>
    <property type="match status" value="1"/>
</dbReference>
<keyword evidence="1" id="KW-0732">Signal</keyword>
<dbReference type="EMBL" id="BAAAGA010000008">
    <property type="protein sequence ID" value="GAA0629842.1"/>
    <property type="molecule type" value="Genomic_DNA"/>
</dbReference>
<protein>
    <recommendedName>
        <fullName evidence="4">Pilus assembly protein CpaD</fullName>
    </recommendedName>
</protein>
<dbReference type="Proteomes" id="UP001501352">
    <property type="component" value="Unassembled WGS sequence"/>
</dbReference>
<dbReference type="PROSITE" id="PS51257">
    <property type="entry name" value="PROKAR_LIPOPROTEIN"/>
    <property type="match status" value="1"/>
</dbReference>
<feature type="chain" id="PRO_5046925212" description="Pilus assembly protein CpaD" evidence="1">
    <location>
        <begin position="19"/>
        <end position="217"/>
    </location>
</feature>
<proteinExistence type="predicted"/>